<sequence>MSWVVYYFCTQNGKLPVKEYVESASLTDKAKIVKSIEYLKEFGPLLRTPHSKKLAPNLFELRILGETSLRILYSPYLNGFCLLHIFQKKTQKTPEKEIKTAVDRMKTII</sequence>
<dbReference type="EMBL" id="MFJL01000015">
    <property type="protein sequence ID" value="OGG16092.1"/>
    <property type="molecule type" value="Genomic_DNA"/>
</dbReference>
<evidence type="ECO:0008006" key="3">
    <source>
        <dbReference type="Google" id="ProtNLM"/>
    </source>
</evidence>
<reference evidence="1 2" key="1">
    <citation type="journal article" date="2016" name="Nat. Commun.">
        <title>Thousands of microbial genomes shed light on interconnected biogeochemical processes in an aquifer system.</title>
        <authorList>
            <person name="Anantharaman K."/>
            <person name="Brown C.T."/>
            <person name="Hug L.A."/>
            <person name="Sharon I."/>
            <person name="Castelle C.J."/>
            <person name="Probst A.J."/>
            <person name="Thomas B.C."/>
            <person name="Singh A."/>
            <person name="Wilkins M.J."/>
            <person name="Karaoz U."/>
            <person name="Brodie E.L."/>
            <person name="Williams K.H."/>
            <person name="Hubbard S.S."/>
            <person name="Banfield J.F."/>
        </authorList>
    </citation>
    <scope>NUCLEOTIDE SEQUENCE [LARGE SCALE GENOMIC DNA]</scope>
</reference>
<protein>
    <recommendedName>
        <fullName evidence="3">Addiction module toxin RelE</fullName>
    </recommendedName>
</protein>
<dbReference type="Pfam" id="PF05973">
    <property type="entry name" value="Gp49"/>
    <property type="match status" value="1"/>
</dbReference>
<name>A0A1F5ZVD4_9BACT</name>
<comment type="caution">
    <text evidence="1">The sequence shown here is derived from an EMBL/GenBank/DDBJ whole genome shotgun (WGS) entry which is preliminary data.</text>
</comment>
<organism evidence="1 2">
    <name type="scientific">Candidatus Gottesmanbacteria bacterium RIFCSPHIGHO2_02_FULL_39_11</name>
    <dbReference type="NCBI Taxonomy" id="1798382"/>
    <lineage>
        <taxon>Bacteria</taxon>
        <taxon>Candidatus Gottesmaniibacteriota</taxon>
    </lineage>
</organism>
<gene>
    <name evidence="1" type="ORF">A3D77_02150</name>
</gene>
<dbReference type="Proteomes" id="UP000176923">
    <property type="component" value="Unassembled WGS sequence"/>
</dbReference>
<dbReference type="STRING" id="1798382.A3D77_02150"/>
<accession>A0A1F5ZVD4</accession>
<evidence type="ECO:0000313" key="2">
    <source>
        <dbReference type="Proteomes" id="UP000176923"/>
    </source>
</evidence>
<dbReference type="InterPro" id="IPR009241">
    <property type="entry name" value="HigB-like"/>
</dbReference>
<dbReference type="AlphaFoldDB" id="A0A1F5ZVD4"/>
<proteinExistence type="predicted"/>
<evidence type="ECO:0000313" key="1">
    <source>
        <dbReference type="EMBL" id="OGG16092.1"/>
    </source>
</evidence>